<feature type="compositionally biased region" description="Polar residues" evidence="1">
    <location>
        <begin position="43"/>
        <end position="53"/>
    </location>
</feature>
<dbReference type="Proteomes" id="UP001501474">
    <property type="component" value="Unassembled WGS sequence"/>
</dbReference>
<sequence length="65" mass="6700">MPPQQNVWLAPSLKAATNNANPLAGLSQNPPGQPPVTHPGRNPDTTLENQLTGLSVGGYSPKSAT</sequence>
<reference evidence="3" key="1">
    <citation type="journal article" date="2019" name="Int. J. Syst. Evol. Microbiol.">
        <title>The Global Catalogue of Microorganisms (GCM) 10K type strain sequencing project: providing services to taxonomists for standard genome sequencing and annotation.</title>
        <authorList>
            <consortium name="The Broad Institute Genomics Platform"/>
            <consortium name="The Broad Institute Genome Sequencing Center for Infectious Disease"/>
            <person name="Wu L."/>
            <person name="Ma J."/>
        </authorList>
    </citation>
    <scope>NUCLEOTIDE SEQUENCE [LARGE SCALE GENOMIC DNA]</scope>
    <source>
        <strain evidence="3">JCM 3053</strain>
    </source>
</reference>
<evidence type="ECO:0000313" key="2">
    <source>
        <dbReference type="EMBL" id="GAA2263766.1"/>
    </source>
</evidence>
<dbReference type="EMBL" id="BAAART010000248">
    <property type="protein sequence ID" value="GAA2263766.1"/>
    <property type="molecule type" value="Genomic_DNA"/>
</dbReference>
<name>A0ABP5RJD8_9ACTN</name>
<organism evidence="2 3">
    <name type="scientific">Streptomyces indiaensis</name>
    <dbReference type="NCBI Taxonomy" id="284033"/>
    <lineage>
        <taxon>Bacteria</taxon>
        <taxon>Bacillati</taxon>
        <taxon>Actinomycetota</taxon>
        <taxon>Actinomycetes</taxon>
        <taxon>Kitasatosporales</taxon>
        <taxon>Streptomycetaceae</taxon>
        <taxon>Streptomyces</taxon>
    </lineage>
</organism>
<gene>
    <name evidence="2" type="ORF">GCM10010104_71110</name>
</gene>
<accession>A0ABP5RJD8</accession>
<comment type="caution">
    <text evidence="2">The sequence shown here is derived from an EMBL/GenBank/DDBJ whole genome shotgun (WGS) entry which is preliminary data.</text>
</comment>
<feature type="compositionally biased region" description="Polar residues" evidence="1">
    <location>
        <begin position="19"/>
        <end position="30"/>
    </location>
</feature>
<proteinExistence type="predicted"/>
<keyword evidence="3" id="KW-1185">Reference proteome</keyword>
<protein>
    <submittedName>
        <fullName evidence="2">Uncharacterized protein</fullName>
    </submittedName>
</protein>
<feature type="region of interest" description="Disordered" evidence="1">
    <location>
        <begin position="19"/>
        <end position="65"/>
    </location>
</feature>
<evidence type="ECO:0000256" key="1">
    <source>
        <dbReference type="SAM" id="MobiDB-lite"/>
    </source>
</evidence>
<evidence type="ECO:0000313" key="3">
    <source>
        <dbReference type="Proteomes" id="UP001501474"/>
    </source>
</evidence>